<protein>
    <submittedName>
        <fullName evidence="2">NADPH:quinone reductase-like Zn-dependent oxidoreductase</fullName>
    </submittedName>
</protein>
<dbReference type="SUPFAM" id="SSF51735">
    <property type="entry name" value="NAD(P)-binding Rossmann-fold domains"/>
    <property type="match status" value="1"/>
</dbReference>
<comment type="caution">
    <text evidence="2">The sequence shown here is derived from an EMBL/GenBank/DDBJ whole genome shotgun (WGS) entry which is preliminary data.</text>
</comment>
<dbReference type="InterPro" id="IPR020843">
    <property type="entry name" value="ER"/>
</dbReference>
<accession>A0A368VMY8</accession>
<dbReference type="Proteomes" id="UP000252415">
    <property type="component" value="Unassembled WGS sequence"/>
</dbReference>
<dbReference type="CDD" id="cd08267">
    <property type="entry name" value="MDR1"/>
    <property type="match status" value="1"/>
</dbReference>
<name>A0A368VMY8_9BACL</name>
<dbReference type="InterPro" id="IPR052733">
    <property type="entry name" value="Chloroplast_QOR"/>
</dbReference>
<proteinExistence type="predicted"/>
<dbReference type="PANTHER" id="PTHR44013:SF1">
    <property type="entry name" value="ZINC-TYPE ALCOHOL DEHYDROGENASE-LIKE PROTEIN C16A3.02C"/>
    <property type="match status" value="1"/>
</dbReference>
<keyword evidence="3" id="KW-1185">Reference proteome</keyword>
<dbReference type="GO" id="GO:0016491">
    <property type="term" value="F:oxidoreductase activity"/>
    <property type="evidence" value="ECO:0007669"/>
    <property type="project" value="InterPro"/>
</dbReference>
<reference evidence="2 3" key="1">
    <citation type="submission" date="2018-07" db="EMBL/GenBank/DDBJ databases">
        <title>Genomic Encyclopedia of Type Strains, Phase III (KMG-III): the genomes of soil and plant-associated and newly described type strains.</title>
        <authorList>
            <person name="Whitman W."/>
        </authorList>
    </citation>
    <scope>NUCLEOTIDE SEQUENCE [LARGE SCALE GENOMIC DNA]</scope>
    <source>
        <strain evidence="2 3">CECT 7506</strain>
    </source>
</reference>
<dbReference type="Gene3D" id="3.40.50.720">
    <property type="entry name" value="NAD(P)-binding Rossmann-like Domain"/>
    <property type="match status" value="1"/>
</dbReference>
<sequence length="322" mass="35313">MKAIVYERYGPPNVLQLREVAKPVPKDDEILIKVYAATAAAGDWRLRKADPFLARLFNGLWRPKRVRILGFELAGVVESTGSGVTRFKPGDAIYAACGTSFGAYAEYKCLSETGSVALKPENMTFEEAAAVPVGAYTALQFLRKGCIQRGMRVLIYGASGSVGTYAVQLAKHFGAEVTGVCSTSNVELVRSLGADRVIDYTKEQFADGGPAYDIIFDTVGKSPFKVCVKRLTPNGFYLRAFHVSPVLIFRGLWINLTSDKKVVGGTMKENAEDLTYLKELIEGGELRSVIDRRYPLEQAAEAHRYAEQGHKKGNVVLTVRQG</sequence>
<organism evidence="2 3">
    <name type="scientific">Paenibacillus prosopidis</name>
    <dbReference type="NCBI Taxonomy" id="630520"/>
    <lineage>
        <taxon>Bacteria</taxon>
        <taxon>Bacillati</taxon>
        <taxon>Bacillota</taxon>
        <taxon>Bacilli</taxon>
        <taxon>Bacillales</taxon>
        <taxon>Paenibacillaceae</taxon>
        <taxon>Paenibacillus</taxon>
    </lineage>
</organism>
<dbReference type="InterPro" id="IPR013154">
    <property type="entry name" value="ADH-like_N"/>
</dbReference>
<dbReference type="SMART" id="SM00829">
    <property type="entry name" value="PKS_ER"/>
    <property type="match status" value="1"/>
</dbReference>
<evidence type="ECO:0000313" key="3">
    <source>
        <dbReference type="Proteomes" id="UP000252415"/>
    </source>
</evidence>
<dbReference type="InterPro" id="IPR011032">
    <property type="entry name" value="GroES-like_sf"/>
</dbReference>
<dbReference type="Gene3D" id="3.90.180.10">
    <property type="entry name" value="Medium-chain alcohol dehydrogenases, catalytic domain"/>
    <property type="match status" value="1"/>
</dbReference>
<dbReference type="SUPFAM" id="SSF50129">
    <property type="entry name" value="GroES-like"/>
    <property type="match status" value="1"/>
</dbReference>
<dbReference type="AlphaFoldDB" id="A0A368VMY8"/>
<gene>
    <name evidence="2" type="ORF">DFP97_11789</name>
</gene>
<feature type="domain" description="Enoyl reductase (ER)" evidence="1">
    <location>
        <begin position="10"/>
        <end position="317"/>
    </location>
</feature>
<dbReference type="RefSeq" id="WP_114382931.1">
    <property type="nucleotide sequence ID" value="NZ_QPJD01000017.1"/>
</dbReference>
<dbReference type="OrthoDB" id="9792162at2"/>
<evidence type="ECO:0000259" key="1">
    <source>
        <dbReference type="SMART" id="SM00829"/>
    </source>
</evidence>
<dbReference type="Pfam" id="PF13602">
    <property type="entry name" value="ADH_zinc_N_2"/>
    <property type="match status" value="1"/>
</dbReference>
<dbReference type="Pfam" id="PF08240">
    <property type="entry name" value="ADH_N"/>
    <property type="match status" value="1"/>
</dbReference>
<dbReference type="EMBL" id="QPJD01000017">
    <property type="protein sequence ID" value="RCW42365.1"/>
    <property type="molecule type" value="Genomic_DNA"/>
</dbReference>
<dbReference type="InterPro" id="IPR036291">
    <property type="entry name" value="NAD(P)-bd_dom_sf"/>
</dbReference>
<dbReference type="PANTHER" id="PTHR44013">
    <property type="entry name" value="ZINC-TYPE ALCOHOL DEHYDROGENASE-LIKE PROTEIN C16A3.02C"/>
    <property type="match status" value="1"/>
</dbReference>
<evidence type="ECO:0000313" key="2">
    <source>
        <dbReference type="EMBL" id="RCW42365.1"/>
    </source>
</evidence>